<name>E6K2Q3_PARDN</name>
<dbReference type="Pfam" id="PF02811">
    <property type="entry name" value="PHP"/>
    <property type="match status" value="1"/>
</dbReference>
<feature type="region of interest" description="Disordered" evidence="1">
    <location>
        <begin position="1"/>
        <end position="22"/>
    </location>
</feature>
<dbReference type="PANTHER" id="PTHR42924:SF3">
    <property type="entry name" value="POLYMERASE_HISTIDINOL PHOSPHATASE N-TERMINAL DOMAIN-CONTAINING PROTEIN"/>
    <property type="match status" value="1"/>
</dbReference>
<dbReference type="InterPro" id="IPR052018">
    <property type="entry name" value="PHP_domain"/>
</dbReference>
<evidence type="ECO:0000313" key="4">
    <source>
        <dbReference type="Proteomes" id="UP000004946"/>
    </source>
</evidence>
<keyword evidence="3" id="KW-0378">Hydrolase</keyword>
<dbReference type="SUPFAM" id="SSF89550">
    <property type="entry name" value="PHP domain-like"/>
    <property type="match status" value="1"/>
</dbReference>
<dbReference type="InterPro" id="IPR004013">
    <property type="entry name" value="PHP_dom"/>
</dbReference>
<dbReference type="Proteomes" id="UP000004946">
    <property type="component" value="Chromosome"/>
</dbReference>
<proteinExistence type="predicted"/>
<gene>
    <name evidence="3" type="ORF">HMPREF0620_1292</name>
</gene>
<dbReference type="HOGENOM" id="CLU_067347_1_0_11"/>
<organism evidence="3 4">
    <name type="scientific">Parascardovia denticolens DSM 10105 = JCM 12538</name>
    <dbReference type="NCBI Taxonomy" id="864564"/>
    <lineage>
        <taxon>Bacteria</taxon>
        <taxon>Bacillati</taxon>
        <taxon>Actinomycetota</taxon>
        <taxon>Actinomycetes</taxon>
        <taxon>Bifidobacteriales</taxon>
        <taxon>Bifidobacteriaceae</taxon>
        <taxon>Parascardovia</taxon>
    </lineage>
</organism>
<reference evidence="3 4" key="1">
    <citation type="submission" date="2010-12" db="EMBL/GenBank/DDBJ databases">
        <authorList>
            <person name="Muzny D."/>
            <person name="Qin X."/>
            <person name="Buhay C."/>
            <person name="Dugan-Rocha S."/>
            <person name="Ding Y."/>
            <person name="Chen G."/>
            <person name="Hawes A."/>
            <person name="Holder M."/>
            <person name="Jhangiani S."/>
            <person name="Johnson A."/>
            <person name="Khan Z."/>
            <person name="Li Z."/>
            <person name="Liu W."/>
            <person name="Liu X."/>
            <person name="Perez L."/>
            <person name="Shen H."/>
            <person name="Wang Q."/>
            <person name="Watt J."/>
            <person name="Xi L."/>
            <person name="Xin Y."/>
            <person name="Zhou J."/>
            <person name="Deng J."/>
            <person name="Jiang H."/>
            <person name="Liu Y."/>
            <person name="Qu J."/>
            <person name="Song X.-Z."/>
            <person name="Zhang L."/>
            <person name="Villasana D."/>
            <person name="Johnson A."/>
            <person name="Liu J."/>
            <person name="Liyanage D."/>
            <person name="Lorensuhewa L."/>
            <person name="Robinson T."/>
            <person name="Song A."/>
            <person name="Song B.-B."/>
            <person name="Dinh H."/>
            <person name="Thornton R."/>
            <person name="Coyle M."/>
            <person name="Francisco L."/>
            <person name="Jackson L."/>
            <person name="Javaid M."/>
            <person name="Korchina V."/>
            <person name="Kovar C."/>
            <person name="Mata R."/>
            <person name="Mathew T."/>
            <person name="Ngo R."/>
            <person name="Nguyen L."/>
            <person name="Nguyen N."/>
            <person name="Okwuonu G."/>
            <person name="Ongeri F."/>
            <person name="Pham C."/>
            <person name="Simmons D."/>
            <person name="Wilczek-Boney K."/>
            <person name="Hale W."/>
            <person name="Jakkamsetti A."/>
            <person name="Pham P."/>
            <person name="Ruth R."/>
            <person name="San Lucas F."/>
            <person name="Warren J."/>
            <person name="Zhang J."/>
            <person name="Zhao Z."/>
            <person name="Zhou C."/>
            <person name="Zhu D."/>
            <person name="Lee S."/>
            <person name="Bess C."/>
            <person name="Blankenburg K."/>
            <person name="Forbes L."/>
            <person name="Fu Q."/>
            <person name="Gubbala S."/>
            <person name="Hirani K."/>
            <person name="Jayaseelan J.C."/>
            <person name="Lara F."/>
            <person name="Munidasa M."/>
            <person name="Palculict T."/>
            <person name="Patil S."/>
            <person name="Pu L.-L."/>
            <person name="Saada N."/>
            <person name="Tang L."/>
            <person name="Weissenberger G."/>
            <person name="Zhu Y."/>
            <person name="Hemphill L."/>
            <person name="Shang Y."/>
            <person name="Youmans B."/>
            <person name="Ayvaz T."/>
            <person name="Ross M."/>
            <person name="Santibanez J."/>
            <person name="Aqrawi P."/>
            <person name="Gross S."/>
            <person name="Joshi V."/>
            <person name="Fowler G."/>
            <person name="Nazareth L."/>
            <person name="Reid J."/>
            <person name="Worley K."/>
            <person name="Petrosino J."/>
            <person name="Highlander S."/>
            <person name="Gibbs R."/>
        </authorList>
    </citation>
    <scope>NUCLEOTIDE SEQUENCE [LARGE SCALE GENOMIC DNA]</scope>
    <source>
        <strain evidence="3 4">DSM 10105</strain>
    </source>
</reference>
<dbReference type="Gene3D" id="3.20.20.140">
    <property type="entry name" value="Metal-dependent hydrolases"/>
    <property type="match status" value="1"/>
</dbReference>
<dbReference type="AlphaFoldDB" id="E6K2Q3"/>
<comment type="caution">
    <text evidence="3">The sequence shown here is derived from an EMBL/GenBank/DDBJ whole genome shotgun (WGS) entry which is preliminary data.</text>
</comment>
<evidence type="ECO:0000259" key="2">
    <source>
        <dbReference type="SMART" id="SM00481"/>
    </source>
</evidence>
<evidence type="ECO:0000313" key="3">
    <source>
        <dbReference type="EMBL" id="EFT82607.1"/>
    </source>
</evidence>
<feature type="domain" description="Polymerase/histidinol phosphatase N-terminal" evidence="2">
    <location>
        <begin position="26"/>
        <end position="91"/>
    </location>
</feature>
<evidence type="ECO:0000256" key="1">
    <source>
        <dbReference type="SAM" id="MobiDB-lite"/>
    </source>
</evidence>
<accession>E6K2Q3</accession>
<dbReference type="InterPro" id="IPR003141">
    <property type="entry name" value="Pol/His_phosphatase_N"/>
</dbReference>
<dbReference type="EMBL" id="AEON01000002">
    <property type="protein sequence ID" value="EFT82607.1"/>
    <property type="molecule type" value="Genomic_DNA"/>
</dbReference>
<dbReference type="GO" id="GO:0004534">
    <property type="term" value="F:5'-3' RNA exonuclease activity"/>
    <property type="evidence" value="ECO:0007669"/>
    <property type="project" value="TreeGrafter"/>
</dbReference>
<dbReference type="InterPro" id="IPR016195">
    <property type="entry name" value="Pol/histidinol_Pase-like"/>
</dbReference>
<protein>
    <submittedName>
        <fullName evidence="3">PHP domain protein</fullName>
        <ecNumber evidence="3">3.1.3.-</ecNumber>
    </submittedName>
</protein>
<dbReference type="SMART" id="SM00481">
    <property type="entry name" value="POLIIIAc"/>
    <property type="match status" value="1"/>
</dbReference>
<dbReference type="eggNOG" id="COG0613">
    <property type="taxonomic scope" value="Bacteria"/>
</dbReference>
<dbReference type="GO" id="GO:0035312">
    <property type="term" value="F:5'-3' DNA exonuclease activity"/>
    <property type="evidence" value="ECO:0007669"/>
    <property type="project" value="TreeGrafter"/>
</dbReference>
<keyword evidence="4" id="KW-1185">Reference proteome</keyword>
<dbReference type="CDD" id="cd07438">
    <property type="entry name" value="PHP_HisPPase_AMP"/>
    <property type="match status" value="1"/>
</dbReference>
<sequence>MRGMTEGVKNKNEEASPEQAAVADGWDLHCHTTFSDGTVTPQGMLDQASRLGLAGVAVTDHDTTASWVPAKESALDLPFPLIRGTEITSQWGKTSVHLLAYLYDCQDQAILDLFAYTRERRQERAKEMVKRISRDYPISWEDVQAQIKSGSQTTVGRPHIADALVAAGVYPTRSAAFAGVISSRSPYYIPVYSPDVETVVKTVKQAGGVAVVAHPAAVSRNKVLLPDEEIERLTDLGLDGLEVRHRDNPPDQQERLNRLAGRLHLLVTGGSDWHGQGKPNRLGENLTDPETVAEIIRRGRIRVLA</sequence>
<dbReference type="PANTHER" id="PTHR42924">
    <property type="entry name" value="EXONUCLEASE"/>
    <property type="match status" value="1"/>
</dbReference>
<dbReference type="Gene3D" id="1.10.150.650">
    <property type="match status" value="1"/>
</dbReference>
<dbReference type="EC" id="3.1.3.-" evidence="3"/>